<sequence>VNKNGGDRGCPSGDLFAAIFTTAGQSLKSAIVDDDEIRPDQQARLPNRRHQIILHVMDTSARKSNVSGECINFNYSL</sequence>
<dbReference type="AlphaFoldDB" id="A0A6H5G4R3"/>
<dbReference type="EMBL" id="CADCXU010005573">
    <property type="protein sequence ID" value="CAA9997211.1"/>
    <property type="molecule type" value="Genomic_DNA"/>
</dbReference>
<gene>
    <name evidence="1" type="ORF">NTEN_LOCUS3539</name>
</gene>
<name>A0A6H5G4R3_9HEMI</name>
<keyword evidence="2" id="KW-1185">Reference proteome</keyword>
<evidence type="ECO:0000313" key="2">
    <source>
        <dbReference type="Proteomes" id="UP000479000"/>
    </source>
</evidence>
<organism evidence="1 2">
    <name type="scientific">Nesidiocoris tenuis</name>
    <dbReference type="NCBI Taxonomy" id="355587"/>
    <lineage>
        <taxon>Eukaryota</taxon>
        <taxon>Metazoa</taxon>
        <taxon>Ecdysozoa</taxon>
        <taxon>Arthropoda</taxon>
        <taxon>Hexapoda</taxon>
        <taxon>Insecta</taxon>
        <taxon>Pterygota</taxon>
        <taxon>Neoptera</taxon>
        <taxon>Paraneoptera</taxon>
        <taxon>Hemiptera</taxon>
        <taxon>Heteroptera</taxon>
        <taxon>Panheteroptera</taxon>
        <taxon>Cimicomorpha</taxon>
        <taxon>Miridae</taxon>
        <taxon>Dicyphina</taxon>
        <taxon>Nesidiocoris</taxon>
    </lineage>
</organism>
<accession>A0A6H5G4R3</accession>
<evidence type="ECO:0000313" key="1">
    <source>
        <dbReference type="EMBL" id="CAA9997211.1"/>
    </source>
</evidence>
<protein>
    <submittedName>
        <fullName evidence="1">Uncharacterized protein</fullName>
    </submittedName>
</protein>
<feature type="non-terminal residue" evidence="1">
    <location>
        <position position="1"/>
    </location>
</feature>
<proteinExistence type="predicted"/>
<reference evidence="1 2" key="1">
    <citation type="submission" date="2020-02" db="EMBL/GenBank/DDBJ databases">
        <authorList>
            <person name="Ferguson B K."/>
        </authorList>
    </citation>
    <scope>NUCLEOTIDE SEQUENCE [LARGE SCALE GENOMIC DNA]</scope>
</reference>
<dbReference type="Proteomes" id="UP000479000">
    <property type="component" value="Unassembled WGS sequence"/>
</dbReference>